<dbReference type="GO" id="GO:0003755">
    <property type="term" value="F:peptidyl-prolyl cis-trans isomerase activity"/>
    <property type="evidence" value="ECO:0007669"/>
    <property type="project" value="UniProtKB-KW"/>
</dbReference>
<dbReference type="PROSITE" id="PS50072">
    <property type="entry name" value="CSA_PPIASE_2"/>
    <property type="match status" value="1"/>
</dbReference>
<accession>A0A5D6VBN9</accession>
<protein>
    <recommendedName>
        <fullName evidence="1">peptidylprolyl isomerase</fullName>
        <ecNumber evidence="1">5.2.1.8</ecNumber>
    </recommendedName>
</protein>
<dbReference type="Gene3D" id="1.25.10.10">
    <property type="entry name" value="Leucine-rich Repeat Variant"/>
    <property type="match status" value="2"/>
</dbReference>
<dbReference type="Pfam" id="PF13646">
    <property type="entry name" value="HEAT_2"/>
    <property type="match status" value="2"/>
</dbReference>
<feature type="domain" description="PPIase cyclophilin-type" evidence="5">
    <location>
        <begin position="537"/>
        <end position="669"/>
    </location>
</feature>
<evidence type="ECO:0000256" key="1">
    <source>
        <dbReference type="ARBA" id="ARBA00013194"/>
    </source>
</evidence>
<keyword evidence="3" id="KW-0413">Isomerase</keyword>
<dbReference type="InterPro" id="IPR016024">
    <property type="entry name" value="ARM-type_fold"/>
</dbReference>
<dbReference type="AlphaFoldDB" id="A0A5D6VBN9"/>
<dbReference type="InterPro" id="IPR004155">
    <property type="entry name" value="PBS_lyase_HEAT"/>
</dbReference>
<dbReference type="SUPFAM" id="SSF50891">
    <property type="entry name" value="Cyclophilin-like"/>
    <property type="match status" value="1"/>
</dbReference>
<dbReference type="InterPro" id="IPR011989">
    <property type="entry name" value="ARM-like"/>
</dbReference>
<evidence type="ECO:0000256" key="4">
    <source>
        <dbReference type="SAM" id="SignalP"/>
    </source>
</evidence>
<dbReference type="EC" id="5.2.1.8" evidence="1"/>
<sequence length="669" mass="71724">MHCLSISRAVLPLAMATLLAAAGCATRPRVATALPAPGSPPNKFADATLRQLATAQDERNTAALLPYLQRPDAQYRREAALAFASVQDRAAVPALARLLAADTEADVRRAAAFALGQTADTTATTQQALLTQLTTDPDRAVRRYVLEAMGRCATRASLADLVRLPAALAADTSAQVGQAWGLYRAALRGITSEAAVGRVVQLLPLPVPYRARLAAASTLARIRNLNLTPYTPQLIRAAQTDPDYAVRAAATLALGKSTDATVPATLASLARRDADYRVRLSAIRAMNAAMYAPVKEAAWEALTDANGQVALTAAEYFLTHASKESGQLFLAKAGKLNQWRVRATLLGAALKLGGSARDTIRQAIMQRYAAAASPYEKGYLLKALSEDPAAYKWLEEATFTPGQPVVIGTYGMEALVALRHKPDFPASQHAAFARTLQRGVGSGDLAIMGTAAEAIRDPQLALRPRFPSADFLLKARNQLTLPRDLEAWQSLQLTIDYLQGKAATPQPVAAAATHPINWAVVQTVPVGQKAIVHTGRGPITLTLLVEQAPGSVASFVELVRQGFYEQKNFHRVVPNFVAQGGCPRGDGWGSSDYNLRSEFADLRYVEGAVGLASAGKDTESCQWFITHAPTPHLDGRYTIFAQVEQGMDVLSQLEIGDRIDRIELLSSPK</sequence>
<reference evidence="6 7" key="1">
    <citation type="submission" date="2019-08" db="EMBL/GenBank/DDBJ databases">
        <authorList>
            <person name="Seo M.-J."/>
        </authorList>
    </citation>
    <scope>NUCLEOTIDE SEQUENCE [LARGE SCALE GENOMIC DNA]</scope>
    <source>
        <strain evidence="6 7">KIGAM108</strain>
    </source>
</reference>
<dbReference type="Pfam" id="PF00160">
    <property type="entry name" value="Pro_isomerase"/>
    <property type="match status" value="1"/>
</dbReference>
<organism evidence="6 7">
    <name type="scientific">Hymenobacter lutimineralis</name>
    <dbReference type="NCBI Taxonomy" id="2606448"/>
    <lineage>
        <taxon>Bacteria</taxon>
        <taxon>Pseudomonadati</taxon>
        <taxon>Bacteroidota</taxon>
        <taxon>Cytophagia</taxon>
        <taxon>Cytophagales</taxon>
        <taxon>Hymenobacteraceae</taxon>
        <taxon>Hymenobacter</taxon>
    </lineage>
</organism>
<keyword evidence="7" id="KW-1185">Reference proteome</keyword>
<dbReference type="InterPro" id="IPR029000">
    <property type="entry name" value="Cyclophilin-like_dom_sf"/>
</dbReference>
<feature type="signal peptide" evidence="4">
    <location>
        <begin position="1"/>
        <end position="22"/>
    </location>
</feature>
<gene>
    <name evidence="6" type="ORF">FY528_06400</name>
</gene>
<feature type="chain" id="PRO_5023093382" description="peptidylprolyl isomerase" evidence="4">
    <location>
        <begin position="23"/>
        <end position="669"/>
    </location>
</feature>
<dbReference type="PANTHER" id="PTHR45625:SF4">
    <property type="entry name" value="PEPTIDYLPROLYL ISOMERASE DOMAIN AND WD REPEAT-CONTAINING PROTEIN 1"/>
    <property type="match status" value="1"/>
</dbReference>
<dbReference type="InterPro" id="IPR002130">
    <property type="entry name" value="Cyclophilin-type_PPIase_dom"/>
</dbReference>
<dbReference type="SUPFAM" id="SSF48371">
    <property type="entry name" value="ARM repeat"/>
    <property type="match status" value="1"/>
</dbReference>
<dbReference type="Gene3D" id="2.40.100.10">
    <property type="entry name" value="Cyclophilin-like"/>
    <property type="match status" value="1"/>
</dbReference>
<comment type="caution">
    <text evidence="6">The sequence shown here is derived from an EMBL/GenBank/DDBJ whole genome shotgun (WGS) entry which is preliminary data.</text>
</comment>
<keyword evidence="2" id="KW-0697">Rotamase</keyword>
<dbReference type="EMBL" id="VTHL01000004">
    <property type="protein sequence ID" value="TYZ11974.1"/>
    <property type="molecule type" value="Genomic_DNA"/>
</dbReference>
<keyword evidence="4" id="KW-0732">Signal</keyword>
<dbReference type="CDD" id="cd00317">
    <property type="entry name" value="cyclophilin"/>
    <property type="match status" value="1"/>
</dbReference>
<dbReference type="PANTHER" id="PTHR45625">
    <property type="entry name" value="PEPTIDYL-PROLYL CIS-TRANS ISOMERASE-RELATED"/>
    <property type="match status" value="1"/>
</dbReference>
<evidence type="ECO:0000256" key="3">
    <source>
        <dbReference type="ARBA" id="ARBA00023235"/>
    </source>
</evidence>
<evidence type="ECO:0000313" key="6">
    <source>
        <dbReference type="EMBL" id="TYZ11974.1"/>
    </source>
</evidence>
<evidence type="ECO:0000313" key="7">
    <source>
        <dbReference type="Proteomes" id="UP000322791"/>
    </source>
</evidence>
<dbReference type="PRINTS" id="PR00153">
    <property type="entry name" value="CSAPPISMRASE"/>
</dbReference>
<evidence type="ECO:0000259" key="5">
    <source>
        <dbReference type="PROSITE" id="PS50072"/>
    </source>
</evidence>
<evidence type="ECO:0000256" key="2">
    <source>
        <dbReference type="ARBA" id="ARBA00023110"/>
    </source>
</evidence>
<proteinExistence type="predicted"/>
<dbReference type="InterPro" id="IPR044666">
    <property type="entry name" value="Cyclophilin_A-like"/>
</dbReference>
<dbReference type="SMART" id="SM00567">
    <property type="entry name" value="EZ_HEAT"/>
    <property type="match status" value="5"/>
</dbReference>
<dbReference type="Proteomes" id="UP000322791">
    <property type="component" value="Unassembled WGS sequence"/>
</dbReference>
<name>A0A5D6VBN9_9BACT</name>